<dbReference type="Proteomes" id="UP001300261">
    <property type="component" value="Unassembled WGS sequence"/>
</dbReference>
<dbReference type="EMBL" id="JAPEVI010000003">
    <property type="protein sequence ID" value="MCX2721824.1"/>
    <property type="molecule type" value="Genomic_DNA"/>
</dbReference>
<gene>
    <name evidence="1" type="ORF">ON753_05300</name>
</gene>
<evidence type="ECO:0000313" key="1">
    <source>
        <dbReference type="EMBL" id="MCX2721824.1"/>
    </source>
</evidence>
<keyword evidence="2" id="KW-1185">Reference proteome</keyword>
<proteinExistence type="predicted"/>
<accession>A0ABT3QY09</accession>
<protein>
    <submittedName>
        <fullName evidence="1">Uncharacterized protein</fullName>
    </submittedName>
</protein>
<dbReference type="RefSeq" id="WP_265961531.1">
    <property type="nucleotide sequence ID" value="NZ_JAPEVI010000003.1"/>
</dbReference>
<reference evidence="1 2" key="1">
    <citation type="journal article" date="2016" name="Int. J. Syst. Evol. Microbiol.">
        <title>Labrenzia salina sp. nov., isolated from the rhizosphere of the halophyte Arthrocnemum macrostachyum.</title>
        <authorList>
            <person name="Camacho M."/>
            <person name="Redondo-Gomez S."/>
            <person name="Rodriguez-Llorente I."/>
            <person name="Rohde M."/>
            <person name="Sproer C."/>
            <person name="Schumann P."/>
            <person name="Klenk H.P."/>
            <person name="Montero-Calasanz M.D.C."/>
        </authorList>
    </citation>
    <scope>NUCLEOTIDE SEQUENCE [LARGE SCALE GENOMIC DNA]</scope>
    <source>
        <strain evidence="1 2">DSM 29163</strain>
    </source>
</reference>
<comment type="caution">
    <text evidence="1">The sequence shown here is derived from an EMBL/GenBank/DDBJ whole genome shotgun (WGS) entry which is preliminary data.</text>
</comment>
<name>A0ABT3QY09_9HYPH</name>
<evidence type="ECO:0000313" key="2">
    <source>
        <dbReference type="Proteomes" id="UP001300261"/>
    </source>
</evidence>
<sequence>MADFEDITGWREELAAFEATDEGRAFFNKYSSWDRTKGRAPKLPYETVIQFAELYFRHPEILEAMKKSEAWLDYLNANPDFGRDDEGFHELCPWEENETVLYFEHWYAMKTKVPYDSSNLRPGLRLAYKVAIGELPSLTAPETRAYAEKEFSKEILFPGEEGK</sequence>
<organism evidence="1 2">
    <name type="scientific">Roseibium salinum</name>
    <dbReference type="NCBI Taxonomy" id="1604349"/>
    <lineage>
        <taxon>Bacteria</taxon>
        <taxon>Pseudomonadati</taxon>
        <taxon>Pseudomonadota</taxon>
        <taxon>Alphaproteobacteria</taxon>
        <taxon>Hyphomicrobiales</taxon>
        <taxon>Stappiaceae</taxon>
        <taxon>Roseibium</taxon>
    </lineage>
</organism>